<comment type="similarity">
    <text evidence="4">Belongs to the DPH3 family.</text>
</comment>
<evidence type="ECO:0000256" key="2">
    <source>
        <dbReference type="ARBA" id="ARBA00022723"/>
    </source>
</evidence>
<proteinExistence type="inferred from homology"/>
<comment type="caution">
    <text evidence="10">The sequence shown here is derived from an EMBL/GenBank/DDBJ whole genome shotgun (WGS) entry which is preliminary data.</text>
</comment>
<evidence type="ECO:0000256" key="8">
    <source>
        <dbReference type="SAM" id="MobiDB-lite"/>
    </source>
</evidence>
<gene>
    <name evidence="10" type="primary">DPH3</name>
    <name evidence="10" type="ORF">HK105_207684</name>
</gene>
<evidence type="ECO:0000256" key="4">
    <source>
        <dbReference type="ARBA" id="ARBA00024032"/>
    </source>
</evidence>
<dbReference type="InterPro" id="IPR007872">
    <property type="entry name" value="DPH_MB_dom"/>
</dbReference>
<evidence type="ECO:0000256" key="5">
    <source>
        <dbReference type="ARBA" id="ARBA00036267"/>
    </source>
</evidence>
<keyword evidence="2" id="KW-0479">Metal-binding</keyword>
<keyword evidence="3" id="KW-0408">Iron</keyword>
<dbReference type="InterPro" id="IPR036671">
    <property type="entry name" value="DPH_MB_sf"/>
</dbReference>
<name>A0ABR4MZU8_9FUNG</name>
<dbReference type="PANTHER" id="PTHR21454">
    <property type="entry name" value="DPH3 HOMOLOG-RELATED"/>
    <property type="match status" value="1"/>
</dbReference>
<evidence type="ECO:0000313" key="10">
    <source>
        <dbReference type="EMBL" id="KAL2912797.1"/>
    </source>
</evidence>
<dbReference type="Pfam" id="PF05207">
    <property type="entry name" value="Zn_ribbon_CSL"/>
    <property type="match status" value="1"/>
</dbReference>
<keyword evidence="11" id="KW-1185">Reference proteome</keyword>
<accession>A0ABR4MZU8</accession>
<dbReference type="Proteomes" id="UP001527925">
    <property type="component" value="Unassembled WGS sequence"/>
</dbReference>
<evidence type="ECO:0000256" key="7">
    <source>
        <dbReference type="ARBA" id="ARBA00048125"/>
    </source>
</evidence>
<feature type="domain" description="DPH-type MB" evidence="9">
    <location>
        <begin position="30"/>
        <end position="86"/>
    </location>
</feature>
<comment type="catalytic activity">
    <reaction evidence="7">
        <text>2 [3Fe-4S](0)-[protein] + 2 Fe(2+)-[Dph3] + NADH = 2 [4Fe-4S](1+)-[protein] + 2 [Dph3] + NAD(+) + H(+)</text>
        <dbReference type="Rhea" id="RHEA:71239"/>
        <dbReference type="Rhea" id="RHEA-COMP:17997"/>
        <dbReference type="Rhea" id="RHEA-COMP:17998"/>
        <dbReference type="Rhea" id="RHEA-COMP:18001"/>
        <dbReference type="Rhea" id="RHEA-COMP:18002"/>
        <dbReference type="ChEBI" id="CHEBI:15378"/>
        <dbReference type="ChEBI" id="CHEBI:29033"/>
        <dbReference type="ChEBI" id="CHEBI:33723"/>
        <dbReference type="ChEBI" id="CHEBI:47402"/>
        <dbReference type="ChEBI" id="CHEBI:57540"/>
        <dbReference type="ChEBI" id="CHEBI:57945"/>
        <dbReference type="ChEBI" id="CHEBI:83228"/>
    </reaction>
</comment>
<comment type="pathway">
    <text evidence="1">Protein modification; peptidyl-diphthamide biosynthesis.</text>
</comment>
<evidence type="ECO:0000313" key="11">
    <source>
        <dbReference type="Proteomes" id="UP001527925"/>
    </source>
</evidence>
<dbReference type="SUPFAM" id="SSF144217">
    <property type="entry name" value="CSL zinc finger"/>
    <property type="match status" value="1"/>
</dbReference>
<evidence type="ECO:0000259" key="9">
    <source>
        <dbReference type="PROSITE" id="PS51074"/>
    </source>
</evidence>
<dbReference type="PANTHER" id="PTHR21454:SF31">
    <property type="entry name" value="DIPHTHAMIDE BIOSYNTHESIS PROTEIN 3"/>
    <property type="match status" value="1"/>
</dbReference>
<comment type="catalytic activity">
    <reaction evidence="5">
        <text>[3Fe-4S](1+)-[protein] + Fe(2+)-[Dph3] = [3Fe-4S](0)-[protein] + Fe(3+)-[Dph3]</text>
        <dbReference type="Rhea" id="RHEA:71235"/>
        <dbReference type="Rhea" id="RHEA-COMP:17996"/>
        <dbReference type="Rhea" id="RHEA-COMP:17997"/>
        <dbReference type="Rhea" id="RHEA-COMP:18002"/>
        <dbReference type="Rhea" id="RHEA-COMP:18003"/>
        <dbReference type="ChEBI" id="CHEBI:29033"/>
        <dbReference type="ChEBI" id="CHEBI:29034"/>
        <dbReference type="ChEBI" id="CHEBI:33751"/>
        <dbReference type="ChEBI" id="CHEBI:47402"/>
        <dbReference type="ChEBI" id="CHEBI:83228"/>
    </reaction>
</comment>
<evidence type="ECO:0000256" key="1">
    <source>
        <dbReference type="ARBA" id="ARBA00005156"/>
    </source>
</evidence>
<sequence length="99" mass="11198">MVANEPSPTFLHISRRRAGRSKEPRGMTSFYDEVEIEDMDYDEDTETYSYPCPCGDRFQITKADLASGDEVATCPSCSLIIRVIYDPEAFECEGETIDL</sequence>
<dbReference type="PROSITE" id="PS51074">
    <property type="entry name" value="DPH_MB"/>
    <property type="match status" value="1"/>
</dbReference>
<evidence type="ECO:0000256" key="3">
    <source>
        <dbReference type="ARBA" id="ARBA00023004"/>
    </source>
</evidence>
<dbReference type="Gene3D" id="3.10.660.10">
    <property type="entry name" value="DPH Zinc finger"/>
    <property type="match status" value="1"/>
</dbReference>
<dbReference type="InterPro" id="IPR044248">
    <property type="entry name" value="DPH3/4-like"/>
</dbReference>
<reference evidence="10 11" key="1">
    <citation type="submission" date="2023-09" db="EMBL/GenBank/DDBJ databases">
        <title>Pangenome analysis of Batrachochytrium dendrobatidis and related Chytrids.</title>
        <authorList>
            <person name="Yacoub M.N."/>
            <person name="Stajich J.E."/>
            <person name="James T.Y."/>
        </authorList>
    </citation>
    <scope>NUCLEOTIDE SEQUENCE [LARGE SCALE GENOMIC DNA]</scope>
    <source>
        <strain evidence="10 11">JEL0888</strain>
    </source>
</reference>
<dbReference type="EMBL" id="JADGIZ020000057">
    <property type="protein sequence ID" value="KAL2912797.1"/>
    <property type="molecule type" value="Genomic_DNA"/>
</dbReference>
<protein>
    <recommendedName>
        <fullName evidence="6">Diphthamide biosynthesis protein 3</fullName>
    </recommendedName>
</protein>
<feature type="region of interest" description="Disordered" evidence="8">
    <location>
        <begin position="1"/>
        <end position="29"/>
    </location>
</feature>
<organism evidence="10 11">
    <name type="scientific">Polyrhizophydium stewartii</name>
    <dbReference type="NCBI Taxonomy" id="2732419"/>
    <lineage>
        <taxon>Eukaryota</taxon>
        <taxon>Fungi</taxon>
        <taxon>Fungi incertae sedis</taxon>
        <taxon>Chytridiomycota</taxon>
        <taxon>Chytridiomycota incertae sedis</taxon>
        <taxon>Chytridiomycetes</taxon>
        <taxon>Rhizophydiales</taxon>
        <taxon>Rhizophydiales incertae sedis</taxon>
        <taxon>Polyrhizophydium</taxon>
    </lineage>
</organism>
<evidence type="ECO:0000256" key="6">
    <source>
        <dbReference type="ARBA" id="ARBA00041070"/>
    </source>
</evidence>